<dbReference type="GO" id="GO:0051539">
    <property type="term" value="F:4 iron, 4 sulfur cluster binding"/>
    <property type="evidence" value="ECO:0007669"/>
    <property type="project" value="UniProtKB-KW"/>
</dbReference>
<keyword evidence="6" id="KW-0411">Iron-sulfur</keyword>
<dbReference type="NCBIfam" id="TIGR04053">
    <property type="entry name" value="TIGR04053 family radical SAM/SPASM domain-containing protein"/>
    <property type="match status" value="1"/>
</dbReference>
<dbReference type="PIRSF" id="PIRSF037420">
    <property type="entry name" value="PQQ_syn_pqqE"/>
    <property type="match status" value="1"/>
</dbReference>
<evidence type="ECO:0000259" key="7">
    <source>
        <dbReference type="PROSITE" id="PS51918"/>
    </source>
</evidence>
<dbReference type="SUPFAM" id="SSF102114">
    <property type="entry name" value="Radical SAM enzymes"/>
    <property type="match status" value="1"/>
</dbReference>
<reference evidence="9" key="1">
    <citation type="submission" date="2018-02" db="EMBL/GenBank/DDBJ databases">
        <authorList>
            <person name="Hausmann B."/>
        </authorList>
    </citation>
    <scope>NUCLEOTIDE SEQUENCE [LARGE SCALE GENOMIC DNA]</scope>
    <source>
        <strain evidence="9">Peat soil MAG SbA1</strain>
    </source>
</reference>
<feature type="domain" description="Radical SAM core" evidence="7">
    <location>
        <begin position="18"/>
        <end position="237"/>
    </location>
</feature>
<evidence type="ECO:0000313" key="9">
    <source>
        <dbReference type="Proteomes" id="UP000238701"/>
    </source>
</evidence>
<dbReference type="InterPro" id="IPR058240">
    <property type="entry name" value="rSAM_sf"/>
</dbReference>
<dbReference type="CDD" id="cd21123">
    <property type="entry name" value="SPASM_MftC-like"/>
    <property type="match status" value="1"/>
</dbReference>
<keyword evidence="3" id="KW-0949">S-adenosyl-L-methionine</keyword>
<dbReference type="SFLD" id="SFLDG01386">
    <property type="entry name" value="main_SPASM_domain-containing"/>
    <property type="match status" value="1"/>
</dbReference>
<dbReference type="SFLD" id="SFLDG01067">
    <property type="entry name" value="SPASM/twitch_domain_containing"/>
    <property type="match status" value="1"/>
</dbReference>
<evidence type="ECO:0000256" key="1">
    <source>
        <dbReference type="ARBA" id="ARBA00001966"/>
    </source>
</evidence>
<dbReference type="InterPro" id="IPR017200">
    <property type="entry name" value="PqqE-like"/>
</dbReference>
<gene>
    <name evidence="8" type="ORF">SBA1_530029</name>
</gene>
<dbReference type="CDD" id="cd01335">
    <property type="entry name" value="Radical_SAM"/>
    <property type="match status" value="1"/>
</dbReference>
<proteinExistence type="predicted"/>
<evidence type="ECO:0000256" key="6">
    <source>
        <dbReference type="ARBA" id="ARBA00023014"/>
    </source>
</evidence>
<evidence type="ECO:0000256" key="2">
    <source>
        <dbReference type="ARBA" id="ARBA00022485"/>
    </source>
</evidence>
<dbReference type="InterPro" id="IPR050377">
    <property type="entry name" value="Radical_SAM_PqqE_MftC-like"/>
</dbReference>
<dbReference type="PANTHER" id="PTHR11228:SF34">
    <property type="entry name" value="TUNGSTEN-CONTAINING ALDEHYDE FERREDOXIN OXIDOREDUCTASE COFACTOR MODIFYING PROTEIN"/>
    <property type="match status" value="1"/>
</dbReference>
<dbReference type="SFLD" id="SFLDS00029">
    <property type="entry name" value="Radical_SAM"/>
    <property type="match status" value="1"/>
</dbReference>
<dbReference type="OrthoDB" id="9782387at2"/>
<evidence type="ECO:0000256" key="5">
    <source>
        <dbReference type="ARBA" id="ARBA00023004"/>
    </source>
</evidence>
<dbReference type="PANTHER" id="PTHR11228">
    <property type="entry name" value="RADICAL SAM DOMAIN PROTEIN"/>
    <property type="match status" value="1"/>
</dbReference>
<dbReference type="GO" id="GO:0046872">
    <property type="term" value="F:metal ion binding"/>
    <property type="evidence" value="ECO:0007669"/>
    <property type="project" value="UniProtKB-KW"/>
</dbReference>
<dbReference type="Pfam" id="PF04055">
    <property type="entry name" value="Radical_SAM"/>
    <property type="match status" value="1"/>
</dbReference>
<protein>
    <submittedName>
        <fullName evidence="8">Radical SAM domain protein</fullName>
    </submittedName>
</protein>
<keyword evidence="2" id="KW-0004">4Fe-4S</keyword>
<dbReference type="EMBL" id="OMOD01000148">
    <property type="protein sequence ID" value="SPF44370.1"/>
    <property type="molecule type" value="Genomic_DNA"/>
</dbReference>
<sequence length="371" mass="40712">MVVASTTPNMSRMARDFSRNPMLVYWEMTQACGLACKHCRAEAMPNPHPLELNTEQSERFLKQLLGFGDPLPHLILTGGDPLSRKDIYPLIDYANGLGLEVSITPSATPELTNDAITKLKEHGIQSLGLSLDGSCAEKHDAIRAVPGTFERTMEAARHCGRLGLPIQVNTLVAEETADDLPAIYNLLRTSFPVMRWSLFFLISVGRGKALNEVTPEEGESIMRWVFDLSMHSPFQVKTTEAPSYRRIAIEKMHSSGMATPEMKATSVYKGFQIRDGHGIVFVSHLGDIYPSGFLPLHCGNVRTGSLVEVYRNSDIFRGLHSPDQFHGNCGACEYSHICGGSRARAYAHTGDALGTDPFCLYEPGSSAPGRA</sequence>
<keyword evidence="4" id="KW-0479">Metal-binding</keyword>
<dbReference type="PROSITE" id="PS51918">
    <property type="entry name" value="RADICAL_SAM"/>
    <property type="match status" value="1"/>
</dbReference>
<dbReference type="GO" id="GO:0003824">
    <property type="term" value="F:catalytic activity"/>
    <property type="evidence" value="ECO:0007669"/>
    <property type="project" value="InterPro"/>
</dbReference>
<dbReference type="InterPro" id="IPR007197">
    <property type="entry name" value="rSAM"/>
</dbReference>
<comment type="cofactor">
    <cofactor evidence="1">
        <name>[4Fe-4S] cluster</name>
        <dbReference type="ChEBI" id="CHEBI:49883"/>
    </cofactor>
</comment>
<dbReference type="Proteomes" id="UP000238701">
    <property type="component" value="Unassembled WGS sequence"/>
</dbReference>
<organism evidence="8 9">
    <name type="scientific">Candidatus Sulfotelmatobacter kueseliae</name>
    <dbReference type="NCBI Taxonomy" id="2042962"/>
    <lineage>
        <taxon>Bacteria</taxon>
        <taxon>Pseudomonadati</taxon>
        <taxon>Acidobacteriota</taxon>
        <taxon>Terriglobia</taxon>
        <taxon>Terriglobales</taxon>
        <taxon>Candidatus Korobacteraceae</taxon>
        <taxon>Candidatus Sulfotelmatobacter</taxon>
    </lineage>
</organism>
<dbReference type="Gene3D" id="3.20.20.70">
    <property type="entry name" value="Aldolase class I"/>
    <property type="match status" value="1"/>
</dbReference>
<dbReference type="InterPro" id="IPR013785">
    <property type="entry name" value="Aldolase_TIM"/>
</dbReference>
<evidence type="ECO:0000256" key="4">
    <source>
        <dbReference type="ARBA" id="ARBA00022723"/>
    </source>
</evidence>
<keyword evidence="5" id="KW-0408">Iron</keyword>
<dbReference type="AlphaFoldDB" id="A0A2U3KXP4"/>
<accession>A0A2U3KXP4</accession>
<name>A0A2U3KXP4_9BACT</name>
<evidence type="ECO:0000313" key="8">
    <source>
        <dbReference type="EMBL" id="SPF44370.1"/>
    </source>
</evidence>
<evidence type="ECO:0000256" key="3">
    <source>
        <dbReference type="ARBA" id="ARBA00022691"/>
    </source>
</evidence>